<feature type="transmembrane region" description="Helical" evidence="6">
    <location>
        <begin position="351"/>
        <end position="371"/>
    </location>
</feature>
<protein>
    <submittedName>
        <fullName evidence="8">Oxalate:formate antiporter</fullName>
    </submittedName>
</protein>
<keyword evidence="5 6" id="KW-0472">Membrane</keyword>
<keyword evidence="3 6" id="KW-0812">Transmembrane</keyword>
<dbReference type="PANTHER" id="PTHR11360:SF304">
    <property type="entry name" value="MFS DOMAIN-CONTAINING PROTEIN"/>
    <property type="match status" value="1"/>
</dbReference>
<feature type="transmembrane region" description="Helical" evidence="6">
    <location>
        <begin position="12"/>
        <end position="40"/>
    </location>
</feature>
<feature type="transmembrane region" description="Helical" evidence="6">
    <location>
        <begin position="383"/>
        <end position="402"/>
    </location>
</feature>
<feature type="transmembrane region" description="Helical" evidence="6">
    <location>
        <begin position="231"/>
        <end position="255"/>
    </location>
</feature>
<dbReference type="InterPro" id="IPR020846">
    <property type="entry name" value="MFS_dom"/>
</dbReference>
<dbReference type="EMBL" id="LYVF01000009">
    <property type="protein sequence ID" value="OAT86680.1"/>
    <property type="molecule type" value="Genomic_DNA"/>
</dbReference>
<evidence type="ECO:0000256" key="5">
    <source>
        <dbReference type="ARBA" id="ARBA00023136"/>
    </source>
</evidence>
<dbReference type="Gene3D" id="1.20.1250.20">
    <property type="entry name" value="MFS general substrate transporter like domains"/>
    <property type="match status" value="2"/>
</dbReference>
<evidence type="ECO:0000256" key="2">
    <source>
        <dbReference type="ARBA" id="ARBA00022448"/>
    </source>
</evidence>
<sequence>MSTSRQTGAGRAWAVTFAGVGINLCLGVVYSWSVFAAALISQLGWSKTASVIPYTIAYVVFPIIMVPAGWLVDKAGPRRVATIGGILVGLGMILSGLLGNSLQTLTITFGVIVGSGIAFGYAAATPAAVKWFMPHKKGQISGLVVAGFGLASVYIAPLTNSLIKSFGVIHTFYVEGMIFLAVSVILAQVLAFPPSGHQPLGGPPPATKAATDAASGRSFAPVEMLATPQFYLIWIMYAFSVSAGLMIICQLAEIARIQAGLNWGFVFVAVLAIANAGGRVLAGWLSDRLGRSRTMLLVFLIQAANMFMFATYRSAPALLLGSVLTGLAYGSLLSLFPSITYDYYGLKHAGINYGLVFTAVAAGSLIGPVVGGRMADLYKVYNNAYIISAVLLLLAAVMTLLIRPPKQMAADTIAKM</sequence>
<dbReference type="Pfam" id="PF07690">
    <property type="entry name" value="MFS_1"/>
    <property type="match status" value="1"/>
</dbReference>
<comment type="subcellular location">
    <subcellularLocation>
        <location evidence="1">Cell membrane</location>
        <topology evidence="1">Multi-pass membrane protein</topology>
    </subcellularLocation>
</comment>
<feature type="transmembrane region" description="Helical" evidence="6">
    <location>
        <begin position="105"/>
        <end position="128"/>
    </location>
</feature>
<evidence type="ECO:0000256" key="1">
    <source>
        <dbReference type="ARBA" id="ARBA00004651"/>
    </source>
</evidence>
<name>A0A1B7LJC4_9FIRM</name>
<dbReference type="GO" id="GO:0022857">
    <property type="term" value="F:transmembrane transporter activity"/>
    <property type="evidence" value="ECO:0007669"/>
    <property type="project" value="InterPro"/>
</dbReference>
<evidence type="ECO:0000313" key="9">
    <source>
        <dbReference type="Proteomes" id="UP000078532"/>
    </source>
</evidence>
<dbReference type="PROSITE" id="PS50850">
    <property type="entry name" value="MFS"/>
    <property type="match status" value="1"/>
</dbReference>
<dbReference type="SUPFAM" id="SSF103473">
    <property type="entry name" value="MFS general substrate transporter"/>
    <property type="match status" value="1"/>
</dbReference>
<organism evidence="8 9">
    <name type="scientific">Desulfotomaculum copahuensis</name>
    <dbReference type="NCBI Taxonomy" id="1838280"/>
    <lineage>
        <taxon>Bacteria</taxon>
        <taxon>Bacillati</taxon>
        <taxon>Bacillota</taxon>
        <taxon>Clostridia</taxon>
        <taxon>Eubacteriales</taxon>
        <taxon>Desulfotomaculaceae</taxon>
        <taxon>Desulfotomaculum</taxon>
    </lineage>
</organism>
<dbReference type="InterPro" id="IPR050327">
    <property type="entry name" value="Proton-linked_MCT"/>
</dbReference>
<comment type="caution">
    <text evidence="8">The sequence shown here is derived from an EMBL/GenBank/DDBJ whole genome shotgun (WGS) entry which is preliminary data.</text>
</comment>
<dbReference type="PANTHER" id="PTHR11360">
    <property type="entry name" value="MONOCARBOXYLATE TRANSPORTER"/>
    <property type="match status" value="1"/>
</dbReference>
<feature type="transmembrane region" description="Helical" evidence="6">
    <location>
        <begin position="140"/>
        <end position="159"/>
    </location>
</feature>
<feature type="transmembrane region" description="Helical" evidence="6">
    <location>
        <begin position="294"/>
        <end position="312"/>
    </location>
</feature>
<keyword evidence="4 6" id="KW-1133">Transmembrane helix</keyword>
<dbReference type="STRING" id="1838280.A6M21_02330"/>
<dbReference type="InterPro" id="IPR036259">
    <property type="entry name" value="MFS_trans_sf"/>
</dbReference>
<gene>
    <name evidence="8" type="ORF">A6M21_02330</name>
</gene>
<feature type="transmembrane region" description="Helical" evidence="6">
    <location>
        <begin position="52"/>
        <end position="72"/>
    </location>
</feature>
<evidence type="ECO:0000259" key="7">
    <source>
        <dbReference type="PROSITE" id="PS50850"/>
    </source>
</evidence>
<reference evidence="8 9" key="1">
    <citation type="submission" date="2016-04" db="EMBL/GenBank/DDBJ databases">
        <authorList>
            <person name="Evans L.H."/>
            <person name="Alamgir A."/>
            <person name="Owens N."/>
            <person name="Weber N.D."/>
            <person name="Virtaneva K."/>
            <person name="Barbian K."/>
            <person name="Babar A."/>
            <person name="Rosenke K."/>
        </authorList>
    </citation>
    <scope>NUCLEOTIDE SEQUENCE [LARGE SCALE GENOMIC DNA]</scope>
    <source>
        <strain evidence="8 9">LMa1</strain>
    </source>
</reference>
<evidence type="ECO:0000256" key="3">
    <source>
        <dbReference type="ARBA" id="ARBA00022692"/>
    </source>
</evidence>
<feature type="transmembrane region" description="Helical" evidence="6">
    <location>
        <begin position="171"/>
        <end position="192"/>
    </location>
</feature>
<feature type="transmembrane region" description="Helical" evidence="6">
    <location>
        <begin position="261"/>
        <end position="282"/>
    </location>
</feature>
<dbReference type="RefSeq" id="WP_066665997.1">
    <property type="nucleotide sequence ID" value="NZ_LYVF01000009.1"/>
</dbReference>
<keyword evidence="2" id="KW-0813">Transport</keyword>
<evidence type="ECO:0000256" key="4">
    <source>
        <dbReference type="ARBA" id="ARBA00022989"/>
    </source>
</evidence>
<feature type="domain" description="Major facilitator superfamily (MFS) profile" evidence="7">
    <location>
        <begin position="11"/>
        <end position="407"/>
    </location>
</feature>
<keyword evidence="9" id="KW-1185">Reference proteome</keyword>
<evidence type="ECO:0000256" key="6">
    <source>
        <dbReference type="SAM" id="Phobius"/>
    </source>
</evidence>
<evidence type="ECO:0000313" key="8">
    <source>
        <dbReference type="EMBL" id="OAT86680.1"/>
    </source>
</evidence>
<dbReference type="AlphaFoldDB" id="A0A1B7LJC4"/>
<dbReference type="OrthoDB" id="9793415at2"/>
<proteinExistence type="predicted"/>
<feature type="transmembrane region" description="Helical" evidence="6">
    <location>
        <begin position="318"/>
        <end position="339"/>
    </location>
</feature>
<feature type="transmembrane region" description="Helical" evidence="6">
    <location>
        <begin position="79"/>
        <end position="99"/>
    </location>
</feature>
<dbReference type="CDD" id="cd17353">
    <property type="entry name" value="MFS_OFA_like"/>
    <property type="match status" value="1"/>
</dbReference>
<accession>A0A1B7LJC4</accession>
<dbReference type="GO" id="GO:0005886">
    <property type="term" value="C:plasma membrane"/>
    <property type="evidence" value="ECO:0007669"/>
    <property type="project" value="UniProtKB-SubCell"/>
</dbReference>
<dbReference type="Proteomes" id="UP000078532">
    <property type="component" value="Unassembled WGS sequence"/>
</dbReference>
<dbReference type="InterPro" id="IPR011701">
    <property type="entry name" value="MFS"/>
</dbReference>